<dbReference type="AlphaFoldDB" id="A0A829YIE8"/>
<dbReference type="Pfam" id="PF00325">
    <property type="entry name" value="Crp"/>
    <property type="match status" value="1"/>
</dbReference>
<dbReference type="Proteomes" id="UP000445000">
    <property type="component" value="Unassembled WGS sequence"/>
</dbReference>
<dbReference type="Gene3D" id="1.10.10.10">
    <property type="entry name" value="Winged helix-like DNA-binding domain superfamily/Winged helix DNA-binding domain"/>
    <property type="match status" value="1"/>
</dbReference>
<name>A0A829YIE8_9GAMM</name>
<dbReference type="EMBL" id="BLJN01000005">
    <property type="protein sequence ID" value="GFE83125.1"/>
    <property type="molecule type" value="Genomic_DNA"/>
</dbReference>
<dbReference type="SMART" id="SM00100">
    <property type="entry name" value="cNMP"/>
    <property type="match status" value="1"/>
</dbReference>
<feature type="compositionally biased region" description="Acidic residues" evidence="4">
    <location>
        <begin position="246"/>
        <end position="261"/>
    </location>
</feature>
<accession>A0A829YIE8</accession>
<dbReference type="SMART" id="SM00419">
    <property type="entry name" value="HTH_CRP"/>
    <property type="match status" value="1"/>
</dbReference>
<dbReference type="InterPro" id="IPR036390">
    <property type="entry name" value="WH_DNA-bd_sf"/>
</dbReference>
<dbReference type="InterPro" id="IPR050397">
    <property type="entry name" value="Env_Response_Regulators"/>
</dbReference>
<dbReference type="GO" id="GO:0003700">
    <property type="term" value="F:DNA-binding transcription factor activity"/>
    <property type="evidence" value="ECO:0007669"/>
    <property type="project" value="TreeGrafter"/>
</dbReference>
<feature type="region of interest" description="Disordered" evidence="4">
    <location>
        <begin position="217"/>
        <end position="261"/>
    </location>
</feature>
<dbReference type="PROSITE" id="PS50042">
    <property type="entry name" value="CNMP_BINDING_3"/>
    <property type="match status" value="1"/>
</dbReference>
<comment type="caution">
    <text evidence="7">The sequence shown here is derived from an EMBL/GenBank/DDBJ whole genome shotgun (WGS) entry which is preliminary data.</text>
</comment>
<evidence type="ECO:0000256" key="4">
    <source>
        <dbReference type="SAM" id="MobiDB-lite"/>
    </source>
</evidence>
<dbReference type="InterPro" id="IPR018490">
    <property type="entry name" value="cNMP-bd_dom_sf"/>
</dbReference>
<feature type="compositionally biased region" description="Low complexity" evidence="4">
    <location>
        <begin position="222"/>
        <end position="241"/>
    </location>
</feature>
<dbReference type="SUPFAM" id="SSF51206">
    <property type="entry name" value="cAMP-binding domain-like"/>
    <property type="match status" value="1"/>
</dbReference>
<dbReference type="InterPro" id="IPR018488">
    <property type="entry name" value="cNMP-bd_CS"/>
</dbReference>
<dbReference type="InterPro" id="IPR000595">
    <property type="entry name" value="cNMP-bd_dom"/>
</dbReference>
<dbReference type="GO" id="GO:0003677">
    <property type="term" value="F:DNA binding"/>
    <property type="evidence" value="ECO:0007669"/>
    <property type="project" value="UniProtKB-KW"/>
</dbReference>
<dbReference type="PANTHER" id="PTHR24567">
    <property type="entry name" value="CRP FAMILY TRANSCRIPTIONAL REGULATORY PROTEIN"/>
    <property type="match status" value="1"/>
</dbReference>
<evidence type="ECO:0000256" key="1">
    <source>
        <dbReference type="ARBA" id="ARBA00023015"/>
    </source>
</evidence>
<dbReference type="InterPro" id="IPR036388">
    <property type="entry name" value="WH-like_DNA-bd_sf"/>
</dbReference>
<dbReference type="Pfam" id="PF00027">
    <property type="entry name" value="cNMP_binding"/>
    <property type="match status" value="1"/>
</dbReference>
<evidence type="ECO:0000313" key="8">
    <source>
        <dbReference type="Proteomes" id="UP000445000"/>
    </source>
</evidence>
<evidence type="ECO:0000256" key="3">
    <source>
        <dbReference type="ARBA" id="ARBA00023163"/>
    </source>
</evidence>
<feature type="domain" description="Cyclic nucleotide-binding" evidence="5">
    <location>
        <begin position="20"/>
        <end position="126"/>
    </location>
</feature>
<protein>
    <submittedName>
        <fullName evidence="7">Transcriptional regulator Crp</fullName>
    </submittedName>
</protein>
<evidence type="ECO:0000313" key="7">
    <source>
        <dbReference type="EMBL" id="GFE83125.1"/>
    </source>
</evidence>
<keyword evidence="1" id="KW-0805">Transcription regulation</keyword>
<dbReference type="InterPro" id="IPR014710">
    <property type="entry name" value="RmlC-like_jellyroll"/>
</dbReference>
<organism evidence="7 8">
    <name type="scientific">Steroidobacter agaridevorans</name>
    <dbReference type="NCBI Taxonomy" id="2695856"/>
    <lineage>
        <taxon>Bacteria</taxon>
        <taxon>Pseudomonadati</taxon>
        <taxon>Pseudomonadota</taxon>
        <taxon>Gammaproteobacteria</taxon>
        <taxon>Steroidobacterales</taxon>
        <taxon>Steroidobacteraceae</taxon>
        <taxon>Steroidobacter</taxon>
    </lineage>
</organism>
<evidence type="ECO:0000259" key="6">
    <source>
        <dbReference type="PROSITE" id="PS51063"/>
    </source>
</evidence>
<dbReference type="Gene3D" id="2.60.120.10">
    <property type="entry name" value="Jelly Rolls"/>
    <property type="match status" value="1"/>
</dbReference>
<dbReference type="NCBIfam" id="NF008732">
    <property type="entry name" value="PRK11753.1"/>
    <property type="match status" value="1"/>
</dbReference>
<dbReference type="CDD" id="cd00038">
    <property type="entry name" value="CAP_ED"/>
    <property type="match status" value="1"/>
</dbReference>
<evidence type="ECO:0000256" key="2">
    <source>
        <dbReference type="ARBA" id="ARBA00023125"/>
    </source>
</evidence>
<dbReference type="FunFam" id="1.10.10.10:FF:000006">
    <property type="entry name" value="cAMP-activated global transcriptional regulator CRP"/>
    <property type="match status" value="1"/>
</dbReference>
<dbReference type="PRINTS" id="PR00034">
    <property type="entry name" value="HTHCRP"/>
</dbReference>
<dbReference type="InterPro" id="IPR012318">
    <property type="entry name" value="HTH_CRP"/>
</dbReference>
<sequence length="261" mass="28820">MEEGARPLSDIPAINRFLSYCRIRTVPSKTVVIHAGDLPDVLYYIVSGSVEVMIEDEEGNEMVLAYLNKGQFFGEMGLFYEQPTRSAWVRTRQQCELAEMTYPRFRQLAAESPGLVFELATQLATRLDRTNRKLGDLAFVDVTGRVAHAIMDLCSEPDAMTHPEGMQIKVSRQELSRLVGCSREMAGRVLKVLEDQGLLRATGKTIVVFGARPKMKTKPPLAAAAGRAGAGAATAGTTPANRRTDDDDDDDDDDFDDEDEE</sequence>
<dbReference type="PROSITE" id="PS51063">
    <property type="entry name" value="HTH_CRP_2"/>
    <property type="match status" value="1"/>
</dbReference>
<proteinExistence type="predicted"/>
<dbReference type="SUPFAM" id="SSF46785">
    <property type="entry name" value="Winged helix' DNA-binding domain"/>
    <property type="match status" value="1"/>
</dbReference>
<evidence type="ECO:0000259" key="5">
    <source>
        <dbReference type="PROSITE" id="PS50042"/>
    </source>
</evidence>
<gene>
    <name evidence="7" type="primary">crp</name>
    <name evidence="7" type="ORF">GCM10011487_51250</name>
</gene>
<dbReference type="GO" id="GO:0005829">
    <property type="term" value="C:cytosol"/>
    <property type="evidence" value="ECO:0007669"/>
    <property type="project" value="TreeGrafter"/>
</dbReference>
<keyword evidence="2" id="KW-0238">DNA-binding</keyword>
<reference evidence="8" key="1">
    <citation type="submission" date="2020-01" db="EMBL/GenBank/DDBJ databases">
        <title>'Steroidobacter agaridevorans' sp. nov., agar-degrading bacteria isolated from rhizosphere soils.</title>
        <authorList>
            <person name="Ikenaga M."/>
            <person name="Kataoka M."/>
            <person name="Murouchi A."/>
            <person name="Katsuragi S."/>
            <person name="Sakai M."/>
        </authorList>
    </citation>
    <scope>NUCLEOTIDE SEQUENCE [LARGE SCALE GENOMIC DNA]</scope>
    <source>
        <strain evidence="8">YU21-B</strain>
    </source>
</reference>
<dbReference type="PANTHER" id="PTHR24567:SF68">
    <property type="entry name" value="DNA-BINDING TRANSCRIPTIONAL DUAL REGULATOR CRP"/>
    <property type="match status" value="1"/>
</dbReference>
<keyword evidence="3" id="KW-0804">Transcription</keyword>
<feature type="domain" description="HTH crp-type" evidence="6">
    <location>
        <begin position="140"/>
        <end position="212"/>
    </location>
</feature>
<dbReference type="PROSITE" id="PS00889">
    <property type="entry name" value="CNMP_BINDING_2"/>
    <property type="match status" value="1"/>
</dbReference>
<keyword evidence="8" id="KW-1185">Reference proteome</keyword>